<reference evidence="1 2" key="1">
    <citation type="submission" date="2015-04" db="EMBL/GenBank/DDBJ databases">
        <authorList>
            <person name="Syromyatnikov M.Y."/>
            <person name="Popov V.N."/>
        </authorList>
    </citation>
    <scope>NUCLEOTIDE SEQUENCE [LARGE SCALE GENOMIC DNA]</scope>
</reference>
<dbReference type="AlphaFoldDB" id="A0A1J1HW12"/>
<organism evidence="1 2">
    <name type="scientific">Clunio marinus</name>
    <dbReference type="NCBI Taxonomy" id="568069"/>
    <lineage>
        <taxon>Eukaryota</taxon>
        <taxon>Metazoa</taxon>
        <taxon>Ecdysozoa</taxon>
        <taxon>Arthropoda</taxon>
        <taxon>Hexapoda</taxon>
        <taxon>Insecta</taxon>
        <taxon>Pterygota</taxon>
        <taxon>Neoptera</taxon>
        <taxon>Endopterygota</taxon>
        <taxon>Diptera</taxon>
        <taxon>Nematocera</taxon>
        <taxon>Chironomoidea</taxon>
        <taxon>Chironomidae</taxon>
        <taxon>Clunio</taxon>
    </lineage>
</organism>
<dbReference type="EMBL" id="CVRI01000018">
    <property type="protein sequence ID" value="CRK90329.1"/>
    <property type="molecule type" value="Genomic_DNA"/>
</dbReference>
<sequence length="102" mass="12025">MLSNESLNFPFAFFLFQRSAIESLGKVIFKRPSGTFIPTGRNFVGLFSEDDIHEWEIDKEWQDVTTITPSFCLSNLREAEIQLMMTNEMGMKQYRYETKRIK</sequence>
<proteinExistence type="predicted"/>
<evidence type="ECO:0000313" key="2">
    <source>
        <dbReference type="Proteomes" id="UP000183832"/>
    </source>
</evidence>
<evidence type="ECO:0000313" key="1">
    <source>
        <dbReference type="EMBL" id="CRK90329.1"/>
    </source>
</evidence>
<dbReference type="Proteomes" id="UP000183832">
    <property type="component" value="Unassembled WGS sequence"/>
</dbReference>
<keyword evidence="2" id="KW-1185">Reference proteome</keyword>
<accession>A0A1J1HW12</accession>
<protein>
    <submittedName>
        <fullName evidence="1">CLUMA_CG004042, isoform A</fullName>
    </submittedName>
</protein>
<gene>
    <name evidence="1" type="ORF">CLUMA_CG004042</name>
</gene>
<name>A0A1J1HW12_9DIPT</name>